<feature type="transmembrane region" description="Helical" evidence="5">
    <location>
        <begin position="119"/>
        <end position="137"/>
    </location>
</feature>
<reference evidence="8" key="1">
    <citation type="submission" date="2017-04" db="EMBL/GenBank/DDBJ databases">
        <authorList>
            <person name="Varghese N."/>
            <person name="Submissions S."/>
        </authorList>
    </citation>
    <scope>NUCLEOTIDE SEQUENCE [LARGE SCALE GENOMIC DNA]</scope>
</reference>
<keyword evidence="2 5" id="KW-0812">Transmembrane</keyword>
<keyword evidence="3 5" id="KW-1133">Transmembrane helix</keyword>
<evidence type="ECO:0000256" key="4">
    <source>
        <dbReference type="ARBA" id="ARBA00023136"/>
    </source>
</evidence>
<evidence type="ECO:0000313" key="7">
    <source>
        <dbReference type="EMBL" id="SMQ72128.1"/>
    </source>
</evidence>
<evidence type="ECO:0000256" key="2">
    <source>
        <dbReference type="ARBA" id="ARBA00022692"/>
    </source>
</evidence>
<evidence type="ECO:0000256" key="3">
    <source>
        <dbReference type="ARBA" id="ARBA00022989"/>
    </source>
</evidence>
<dbReference type="Pfam" id="PF04138">
    <property type="entry name" value="GtrA_DPMS_TM"/>
    <property type="match status" value="1"/>
</dbReference>
<dbReference type="EMBL" id="FXWK01000001">
    <property type="protein sequence ID" value="SMQ72128.1"/>
    <property type="molecule type" value="Genomic_DNA"/>
</dbReference>
<name>A0A1Y6FB12_9HYPH</name>
<proteinExistence type="predicted"/>
<gene>
    <name evidence="7" type="ORF">SAMN06295905_2045</name>
</gene>
<dbReference type="GO" id="GO:0000271">
    <property type="term" value="P:polysaccharide biosynthetic process"/>
    <property type="evidence" value="ECO:0007669"/>
    <property type="project" value="InterPro"/>
</dbReference>
<evidence type="ECO:0000256" key="5">
    <source>
        <dbReference type="SAM" id="Phobius"/>
    </source>
</evidence>
<dbReference type="GO" id="GO:0016020">
    <property type="term" value="C:membrane"/>
    <property type="evidence" value="ECO:0007669"/>
    <property type="project" value="UniProtKB-SubCell"/>
</dbReference>
<comment type="subcellular location">
    <subcellularLocation>
        <location evidence="1">Membrane</location>
        <topology evidence="1">Multi-pass membrane protein</topology>
    </subcellularLocation>
</comment>
<feature type="transmembrane region" description="Helical" evidence="5">
    <location>
        <begin position="93"/>
        <end position="113"/>
    </location>
</feature>
<protein>
    <submittedName>
        <fullName evidence="7">GtrA-like protein</fullName>
    </submittedName>
</protein>
<organism evidence="7 8">
    <name type="scientific">Devosia lucknowensis</name>
    <dbReference type="NCBI Taxonomy" id="1096929"/>
    <lineage>
        <taxon>Bacteria</taxon>
        <taxon>Pseudomonadati</taxon>
        <taxon>Pseudomonadota</taxon>
        <taxon>Alphaproteobacteria</taxon>
        <taxon>Hyphomicrobiales</taxon>
        <taxon>Devosiaceae</taxon>
        <taxon>Devosia</taxon>
    </lineage>
</organism>
<evidence type="ECO:0000256" key="1">
    <source>
        <dbReference type="ARBA" id="ARBA00004141"/>
    </source>
</evidence>
<dbReference type="RefSeq" id="WP_170926422.1">
    <property type="nucleotide sequence ID" value="NZ_FXWK01000001.1"/>
</dbReference>
<keyword evidence="8" id="KW-1185">Reference proteome</keyword>
<feature type="transmembrane region" description="Helical" evidence="5">
    <location>
        <begin position="56"/>
        <end position="73"/>
    </location>
</feature>
<evidence type="ECO:0000313" key="8">
    <source>
        <dbReference type="Proteomes" id="UP000194474"/>
    </source>
</evidence>
<feature type="transmembrane region" description="Helical" evidence="5">
    <location>
        <begin position="25"/>
        <end position="50"/>
    </location>
</feature>
<dbReference type="Proteomes" id="UP000194474">
    <property type="component" value="Unassembled WGS sequence"/>
</dbReference>
<dbReference type="AlphaFoldDB" id="A0A1Y6FB12"/>
<dbReference type="InterPro" id="IPR007267">
    <property type="entry name" value="GtrA_DPMS_TM"/>
</dbReference>
<evidence type="ECO:0000259" key="6">
    <source>
        <dbReference type="Pfam" id="PF04138"/>
    </source>
</evidence>
<feature type="domain" description="GtrA/DPMS transmembrane" evidence="6">
    <location>
        <begin position="28"/>
        <end position="142"/>
    </location>
</feature>
<accession>A0A1Y6FB12</accession>
<sequence length="153" mass="16189">MSAALQSLMREPVQTFGDAPRAGGILSFLLIGGGAALGFVALSSVLVPLLPTVEEWLVSAACYAAFIVPVYLLHRRFTFASDANHWQALPRYVGVQMMALLLAAAFGLVFHGTLALPSLPAAVLVIVLTSGVNYVVLKGWAFAASRRFETVAA</sequence>
<keyword evidence="4 5" id="KW-0472">Membrane</keyword>